<dbReference type="RefSeq" id="WP_160634266.1">
    <property type="nucleotide sequence ID" value="NZ_WWNE01000018.1"/>
</dbReference>
<dbReference type="InterPro" id="IPR026444">
    <property type="entry name" value="Secre_tail"/>
</dbReference>
<dbReference type="EMBL" id="WWNE01000018">
    <property type="protein sequence ID" value="NBG67316.1"/>
    <property type="molecule type" value="Genomic_DNA"/>
</dbReference>
<keyword evidence="1" id="KW-0732">Signal</keyword>
<evidence type="ECO:0000313" key="4">
    <source>
        <dbReference type="Proteomes" id="UP000470771"/>
    </source>
</evidence>
<evidence type="ECO:0000313" key="3">
    <source>
        <dbReference type="EMBL" id="NBG67316.1"/>
    </source>
</evidence>
<feature type="domain" description="Secretion system C-terminal sorting" evidence="2">
    <location>
        <begin position="405"/>
        <end position="466"/>
    </location>
</feature>
<evidence type="ECO:0000256" key="1">
    <source>
        <dbReference type="ARBA" id="ARBA00022729"/>
    </source>
</evidence>
<name>A0A6N9NKV0_9FLAO</name>
<reference evidence="3 4" key="1">
    <citation type="submission" date="2019-12" db="EMBL/GenBank/DDBJ databases">
        <authorList>
            <person name="Zhao J."/>
        </authorList>
    </citation>
    <scope>NUCLEOTIDE SEQUENCE [LARGE SCALE GENOMIC DNA]</scope>
    <source>
        <strain evidence="3 4">S-15</strain>
    </source>
</reference>
<organism evidence="3 4">
    <name type="scientific">Acidiluteibacter ferrifornacis</name>
    <dbReference type="NCBI Taxonomy" id="2692424"/>
    <lineage>
        <taxon>Bacteria</taxon>
        <taxon>Pseudomonadati</taxon>
        <taxon>Bacteroidota</taxon>
        <taxon>Flavobacteriia</taxon>
        <taxon>Flavobacteriales</taxon>
        <taxon>Cryomorphaceae</taxon>
        <taxon>Acidiluteibacter</taxon>
    </lineage>
</organism>
<evidence type="ECO:0000259" key="2">
    <source>
        <dbReference type="Pfam" id="PF18962"/>
    </source>
</evidence>
<gene>
    <name evidence="3" type="ORF">GQN54_14405</name>
</gene>
<dbReference type="Proteomes" id="UP000470771">
    <property type="component" value="Unassembled WGS sequence"/>
</dbReference>
<accession>A0A6N9NKV0</accession>
<sequence>MKKLLLLFIIVFTFCSTYAQRWELFKNDISHYTTPQQNTAMAISFYTDSVALTLRVDTVLLGSHITTTVFAKDYSGRLTPFSRSCIGPSASILGDSLVENADSSIYYINNNKLIWKNKNQWKFFRDSNNNELLISLDSVTVLNGDSLKHFSFSSSSNVAFDSAVFTTPFIVSKLNGMVKGFDFSYFPSEIKPISYLLKGFVKKSNIYDYAIGDEYHYQHKLALSMSYSTLDLYVLKVIGKVVHNQDSVSYTFERKVREDKLVPMGQGLVHQYRSYKDTIIKSYNWSHKLLLGTYMDIRSLTTGTMNRGTVGVYDSDYAVPTFIDISEIGRSGDSICDFTFETERYTSYIFGVGSFDYYSNGDISSWYESKEDLLYYKKGTKTWGTPITIVISDIKENTLSNIYFYPNPAKDQFIIENLQEKTDYKLVNVNGAMIERGIFKEASNSISMSNLERGIYFLQLQSKSNFRTIRIVKQ</sequence>
<proteinExistence type="predicted"/>
<comment type="caution">
    <text evidence="3">The sequence shown here is derived from an EMBL/GenBank/DDBJ whole genome shotgun (WGS) entry which is preliminary data.</text>
</comment>
<keyword evidence="4" id="KW-1185">Reference proteome</keyword>
<dbReference type="AlphaFoldDB" id="A0A6N9NKV0"/>
<dbReference type="NCBIfam" id="TIGR04183">
    <property type="entry name" value="Por_Secre_tail"/>
    <property type="match status" value="1"/>
</dbReference>
<dbReference type="Pfam" id="PF18962">
    <property type="entry name" value="Por_Secre_tail"/>
    <property type="match status" value="1"/>
</dbReference>
<protein>
    <submittedName>
        <fullName evidence="3">T9SS type A sorting domain-containing protein</fullName>
    </submittedName>
</protein>